<feature type="transmembrane region" description="Helical" evidence="7">
    <location>
        <begin position="173"/>
        <end position="191"/>
    </location>
</feature>
<feature type="transmembrane region" description="Helical" evidence="7">
    <location>
        <begin position="47"/>
        <end position="68"/>
    </location>
</feature>
<evidence type="ECO:0000256" key="4">
    <source>
        <dbReference type="ARBA" id="ARBA00022692"/>
    </source>
</evidence>
<dbReference type="PANTHER" id="PTHR23513">
    <property type="entry name" value="INTEGRAL MEMBRANE EFFLUX PROTEIN-RELATED"/>
    <property type="match status" value="1"/>
</dbReference>
<keyword evidence="9" id="KW-1185">Reference proteome</keyword>
<proteinExistence type="predicted"/>
<dbReference type="AlphaFoldDB" id="A0A6J5DPV0"/>
<evidence type="ECO:0000256" key="2">
    <source>
        <dbReference type="ARBA" id="ARBA00022448"/>
    </source>
</evidence>
<dbReference type="Pfam" id="PF05977">
    <property type="entry name" value="MFS_3"/>
    <property type="match status" value="1"/>
</dbReference>
<keyword evidence="5 7" id="KW-1133">Transmembrane helix</keyword>
<name>A0A6J5DPV0_9BURK</name>
<feature type="transmembrane region" description="Helical" evidence="7">
    <location>
        <begin position="372"/>
        <end position="398"/>
    </location>
</feature>
<evidence type="ECO:0000256" key="7">
    <source>
        <dbReference type="SAM" id="Phobius"/>
    </source>
</evidence>
<feature type="transmembrane region" description="Helical" evidence="7">
    <location>
        <begin position="225"/>
        <end position="250"/>
    </location>
</feature>
<dbReference type="InterPro" id="IPR010290">
    <property type="entry name" value="TM_effector"/>
</dbReference>
<feature type="transmembrane region" description="Helical" evidence="7">
    <location>
        <begin position="21"/>
        <end position="41"/>
    </location>
</feature>
<keyword evidence="4 7" id="KW-0812">Transmembrane</keyword>
<feature type="transmembrane region" description="Helical" evidence="7">
    <location>
        <begin position="80"/>
        <end position="101"/>
    </location>
</feature>
<dbReference type="SUPFAM" id="SSF103473">
    <property type="entry name" value="MFS general substrate transporter"/>
    <property type="match status" value="1"/>
</dbReference>
<reference evidence="8 9" key="1">
    <citation type="submission" date="2019-09" db="EMBL/GenBank/DDBJ databases">
        <authorList>
            <person name="Depoorter E."/>
        </authorList>
    </citation>
    <scope>NUCLEOTIDE SEQUENCE [LARGE SCALE GENOMIC DNA]</scope>
    <source>
        <strain evidence="8">LMG 30113</strain>
    </source>
</reference>
<protein>
    <submittedName>
        <fullName evidence="8">Major facilitator superfamily transporter</fullName>
    </submittedName>
</protein>
<feature type="transmembrane region" description="Helical" evidence="7">
    <location>
        <begin position="262"/>
        <end position="280"/>
    </location>
</feature>
<evidence type="ECO:0000256" key="6">
    <source>
        <dbReference type="ARBA" id="ARBA00023136"/>
    </source>
</evidence>
<evidence type="ECO:0000256" key="5">
    <source>
        <dbReference type="ARBA" id="ARBA00022989"/>
    </source>
</evidence>
<dbReference type="Proteomes" id="UP000494330">
    <property type="component" value="Unassembled WGS sequence"/>
</dbReference>
<gene>
    <name evidence="8" type="ORF">BPA30113_01299</name>
</gene>
<feature type="transmembrane region" description="Helical" evidence="7">
    <location>
        <begin position="292"/>
        <end position="309"/>
    </location>
</feature>
<evidence type="ECO:0000256" key="3">
    <source>
        <dbReference type="ARBA" id="ARBA00022475"/>
    </source>
</evidence>
<evidence type="ECO:0000313" key="9">
    <source>
        <dbReference type="Proteomes" id="UP000494330"/>
    </source>
</evidence>
<keyword evidence="3" id="KW-1003">Cell membrane</keyword>
<dbReference type="EMBL" id="CABVQD010000003">
    <property type="protein sequence ID" value="VWB33203.1"/>
    <property type="molecule type" value="Genomic_DNA"/>
</dbReference>
<dbReference type="GO" id="GO:0005886">
    <property type="term" value="C:plasma membrane"/>
    <property type="evidence" value="ECO:0007669"/>
    <property type="project" value="UniProtKB-SubCell"/>
</dbReference>
<organism evidence="8 9">
    <name type="scientific">Burkholderia paludis</name>
    <dbReference type="NCBI Taxonomy" id="1506587"/>
    <lineage>
        <taxon>Bacteria</taxon>
        <taxon>Pseudomonadati</taxon>
        <taxon>Pseudomonadota</taxon>
        <taxon>Betaproteobacteria</taxon>
        <taxon>Burkholderiales</taxon>
        <taxon>Burkholderiaceae</taxon>
        <taxon>Burkholderia</taxon>
        <taxon>Burkholderia cepacia complex</taxon>
    </lineage>
</organism>
<keyword evidence="2" id="KW-0813">Transport</keyword>
<accession>A0A6J5DPV0</accession>
<dbReference type="InterPro" id="IPR036259">
    <property type="entry name" value="MFS_trans_sf"/>
</dbReference>
<dbReference type="RefSeq" id="WP_034199255.1">
    <property type="nucleotide sequence ID" value="NZ_CABVQD010000003.1"/>
</dbReference>
<evidence type="ECO:0000313" key="8">
    <source>
        <dbReference type="EMBL" id="VWB33203.1"/>
    </source>
</evidence>
<dbReference type="CDD" id="cd06173">
    <property type="entry name" value="MFS_MefA_like"/>
    <property type="match status" value="1"/>
</dbReference>
<dbReference type="PANTHER" id="PTHR23513:SF9">
    <property type="entry name" value="ENTEROBACTIN EXPORTER ENTS"/>
    <property type="match status" value="1"/>
</dbReference>
<evidence type="ECO:0000256" key="1">
    <source>
        <dbReference type="ARBA" id="ARBA00004651"/>
    </source>
</evidence>
<dbReference type="Gene3D" id="1.20.1250.20">
    <property type="entry name" value="MFS general substrate transporter like domains"/>
    <property type="match status" value="1"/>
</dbReference>
<keyword evidence="6 7" id="KW-0472">Membrane</keyword>
<comment type="subcellular location">
    <subcellularLocation>
        <location evidence="1">Cell membrane</location>
        <topology evidence="1">Multi-pass membrane protein</topology>
    </subcellularLocation>
</comment>
<sequence>MEHCEPGDASRRRDLPVYLGLRFLTEAAALALSVAIGWTVYDVSKSPLSLGIVGIVQFIPIVLLTLPAGELCDRLSPRPLVVASLALQCACALAFLAMTRFPSTGLAARYGVLLMLGVARALAGPAEQALLPLLVQPAQLPRAVALGSTAWQSAAILGPALGGLAFAAGAATAYLASAVAFLVAMLGAMTLRGRPLPAPEGAWGAWGDGVQRVLEGLRFVRGQPVILGAMSLDLLAVLVGGATALLPVYAQDILKVGPFGLGMLRSAPAAGACVVGLVLARHPPERGAGPKLFAAVMVFGAATAIFALSRSFVVSLAALAAAGASDMVSVNIRASLIQLATPDAMRGRVSAVAALFIGTSSELGAFETGLTAALLGSVPAVALGGIGTIVAAALWMAVFPGIMKVDRLHPDPG</sequence>